<sequence length="149" mass="16923">MVVVYIDKYSEKGGCTIHVQYRLCVLRMQHIGLRHMCYILYSGKTRHNLDVVIKLDTGCLRAKAGVALEASSRSASVLEFARTMFIKNSRSHRFFSNGMTKGRLEGGVVSKQAWQGFNDTVRFLQGHGNSMIWIQQNGMDSRLDRDSMT</sequence>
<dbReference type="EMBL" id="JAIXMP010000001">
    <property type="protein sequence ID" value="KAI9278605.1"/>
    <property type="molecule type" value="Genomic_DNA"/>
</dbReference>
<reference evidence="1" key="1">
    <citation type="journal article" date="2022" name="IScience">
        <title>Evolution of zygomycete secretomes and the origins of terrestrial fungal ecologies.</title>
        <authorList>
            <person name="Chang Y."/>
            <person name="Wang Y."/>
            <person name="Mondo S."/>
            <person name="Ahrendt S."/>
            <person name="Andreopoulos W."/>
            <person name="Barry K."/>
            <person name="Beard J."/>
            <person name="Benny G.L."/>
            <person name="Blankenship S."/>
            <person name="Bonito G."/>
            <person name="Cuomo C."/>
            <person name="Desiro A."/>
            <person name="Gervers K.A."/>
            <person name="Hundley H."/>
            <person name="Kuo A."/>
            <person name="LaButti K."/>
            <person name="Lang B.F."/>
            <person name="Lipzen A."/>
            <person name="O'Donnell K."/>
            <person name="Pangilinan J."/>
            <person name="Reynolds N."/>
            <person name="Sandor L."/>
            <person name="Smith M.E."/>
            <person name="Tsang A."/>
            <person name="Grigoriev I.V."/>
            <person name="Stajich J.E."/>
            <person name="Spatafora J.W."/>
        </authorList>
    </citation>
    <scope>NUCLEOTIDE SEQUENCE</scope>
    <source>
        <strain evidence="1">RSA 2281</strain>
    </source>
</reference>
<name>A0AAD5KRN6_9FUNG</name>
<dbReference type="Proteomes" id="UP001209540">
    <property type="component" value="Unassembled WGS sequence"/>
</dbReference>
<proteinExistence type="predicted"/>
<gene>
    <name evidence="1" type="ORF">BDA99DRAFT_567297</name>
</gene>
<organism evidence="1 2">
    <name type="scientific">Phascolomyces articulosus</name>
    <dbReference type="NCBI Taxonomy" id="60185"/>
    <lineage>
        <taxon>Eukaryota</taxon>
        <taxon>Fungi</taxon>
        <taxon>Fungi incertae sedis</taxon>
        <taxon>Mucoromycota</taxon>
        <taxon>Mucoromycotina</taxon>
        <taxon>Mucoromycetes</taxon>
        <taxon>Mucorales</taxon>
        <taxon>Lichtheimiaceae</taxon>
        <taxon>Phascolomyces</taxon>
    </lineage>
</organism>
<protein>
    <submittedName>
        <fullName evidence="1">Uncharacterized protein</fullName>
    </submittedName>
</protein>
<accession>A0AAD5KRN6</accession>
<dbReference type="AlphaFoldDB" id="A0AAD5KRN6"/>
<evidence type="ECO:0000313" key="1">
    <source>
        <dbReference type="EMBL" id="KAI9278605.1"/>
    </source>
</evidence>
<comment type="caution">
    <text evidence="1">The sequence shown here is derived from an EMBL/GenBank/DDBJ whole genome shotgun (WGS) entry which is preliminary data.</text>
</comment>
<reference evidence="1" key="2">
    <citation type="submission" date="2023-02" db="EMBL/GenBank/DDBJ databases">
        <authorList>
            <consortium name="DOE Joint Genome Institute"/>
            <person name="Mondo S.J."/>
            <person name="Chang Y."/>
            <person name="Wang Y."/>
            <person name="Ahrendt S."/>
            <person name="Andreopoulos W."/>
            <person name="Barry K."/>
            <person name="Beard J."/>
            <person name="Benny G.L."/>
            <person name="Blankenship S."/>
            <person name="Bonito G."/>
            <person name="Cuomo C."/>
            <person name="Desiro A."/>
            <person name="Gervers K.A."/>
            <person name="Hundley H."/>
            <person name="Kuo A."/>
            <person name="LaButti K."/>
            <person name="Lang B.F."/>
            <person name="Lipzen A."/>
            <person name="O'Donnell K."/>
            <person name="Pangilinan J."/>
            <person name="Reynolds N."/>
            <person name="Sandor L."/>
            <person name="Smith M.W."/>
            <person name="Tsang A."/>
            <person name="Grigoriev I.V."/>
            <person name="Stajich J.E."/>
            <person name="Spatafora J.W."/>
        </authorList>
    </citation>
    <scope>NUCLEOTIDE SEQUENCE</scope>
    <source>
        <strain evidence="1">RSA 2281</strain>
    </source>
</reference>
<keyword evidence="2" id="KW-1185">Reference proteome</keyword>
<evidence type="ECO:0000313" key="2">
    <source>
        <dbReference type="Proteomes" id="UP001209540"/>
    </source>
</evidence>